<evidence type="ECO:0000313" key="2">
    <source>
        <dbReference type="EMBL" id="GFY01503.1"/>
    </source>
</evidence>
<accession>A0A8X6S6R5</accession>
<proteinExistence type="predicted"/>
<protein>
    <submittedName>
        <fullName evidence="2">Uncharacterized protein</fullName>
    </submittedName>
</protein>
<comment type="caution">
    <text evidence="2">The sequence shown here is derived from an EMBL/GenBank/DDBJ whole genome shotgun (WGS) entry which is preliminary data.</text>
</comment>
<organism evidence="2 3">
    <name type="scientific">Trichonephila clavipes</name>
    <name type="common">Golden silk orbweaver</name>
    <name type="synonym">Nephila clavipes</name>
    <dbReference type="NCBI Taxonomy" id="2585209"/>
    <lineage>
        <taxon>Eukaryota</taxon>
        <taxon>Metazoa</taxon>
        <taxon>Ecdysozoa</taxon>
        <taxon>Arthropoda</taxon>
        <taxon>Chelicerata</taxon>
        <taxon>Arachnida</taxon>
        <taxon>Araneae</taxon>
        <taxon>Araneomorphae</taxon>
        <taxon>Entelegynae</taxon>
        <taxon>Araneoidea</taxon>
        <taxon>Nephilidae</taxon>
        <taxon>Trichonephila</taxon>
    </lineage>
</organism>
<feature type="region of interest" description="Disordered" evidence="1">
    <location>
        <begin position="70"/>
        <end position="94"/>
    </location>
</feature>
<feature type="compositionally biased region" description="Polar residues" evidence="1">
    <location>
        <begin position="70"/>
        <end position="84"/>
    </location>
</feature>
<feature type="compositionally biased region" description="Basic residues" evidence="1">
    <location>
        <begin position="1"/>
        <end position="11"/>
    </location>
</feature>
<evidence type="ECO:0000313" key="3">
    <source>
        <dbReference type="Proteomes" id="UP000887159"/>
    </source>
</evidence>
<reference evidence="2" key="1">
    <citation type="submission" date="2020-08" db="EMBL/GenBank/DDBJ databases">
        <title>Multicomponent nature underlies the extraordinary mechanical properties of spider dragline silk.</title>
        <authorList>
            <person name="Kono N."/>
            <person name="Nakamura H."/>
            <person name="Mori M."/>
            <person name="Yoshida Y."/>
            <person name="Ohtoshi R."/>
            <person name="Malay A.D."/>
            <person name="Moran D.A.P."/>
            <person name="Tomita M."/>
            <person name="Numata K."/>
            <person name="Arakawa K."/>
        </authorList>
    </citation>
    <scope>NUCLEOTIDE SEQUENCE</scope>
</reference>
<sequence length="207" mass="23532">MKRGPKTRGVKKALSGSQTRKIRKEKEYNINSKYAKLDNFFISASSSCASASSSNAKELDEKILEVKINPQETNTVSDTSTNKDTLSKEKESENKNEETKFIINDFAHYLGTPIDADLREQILKLGPYQPEGNFQKEAKGRSFSSSYYSFIAKAGQKIERKCYSTRLHVAACQVCWLFADRTNMYFKEVMGGHRSLIYNFNFAGNRD</sequence>
<evidence type="ECO:0000256" key="1">
    <source>
        <dbReference type="SAM" id="MobiDB-lite"/>
    </source>
</evidence>
<gene>
    <name evidence="2" type="ORF">TNCV_2606901</name>
</gene>
<dbReference type="EMBL" id="BMAU01021229">
    <property type="protein sequence ID" value="GFY01503.1"/>
    <property type="molecule type" value="Genomic_DNA"/>
</dbReference>
<keyword evidence="3" id="KW-1185">Reference proteome</keyword>
<dbReference type="AlphaFoldDB" id="A0A8X6S6R5"/>
<feature type="region of interest" description="Disordered" evidence="1">
    <location>
        <begin position="1"/>
        <end position="20"/>
    </location>
</feature>
<feature type="compositionally biased region" description="Basic and acidic residues" evidence="1">
    <location>
        <begin position="85"/>
        <end position="94"/>
    </location>
</feature>
<name>A0A8X6S6R5_TRICX</name>
<dbReference type="Proteomes" id="UP000887159">
    <property type="component" value="Unassembled WGS sequence"/>
</dbReference>